<dbReference type="OrthoDB" id="5973539at2759"/>
<evidence type="ECO:0000259" key="1">
    <source>
        <dbReference type="PROSITE" id="PS50004"/>
    </source>
</evidence>
<dbReference type="PANTHER" id="PTHR31425">
    <property type="entry name" value="PHOSPHORIBOSYLANTHRANILATE TRANSFERASE ISOFORM 1"/>
    <property type="match status" value="1"/>
</dbReference>
<dbReference type="EMBL" id="SMMG02000003">
    <property type="protein sequence ID" value="KAA3481316.1"/>
    <property type="molecule type" value="Genomic_DNA"/>
</dbReference>
<dbReference type="InterPro" id="IPR035892">
    <property type="entry name" value="C2_domain_sf"/>
</dbReference>
<dbReference type="PROSITE" id="PS50004">
    <property type="entry name" value="C2"/>
    <property type="match status" value="1"/>
</dbReference>
<comment type="caution">
    <text evidence="2">The sequence shown here is derived from an EMBL/GenBank/DDBJ whole genome shotgun (WGS) entry which is preliminary data.</text>
</comment>
<dbReference type="AlphaFoldDB" id="A0A5B6WJH1"/>
<feature type="domain" description="C2" evidence="1">
    <location>
        <begin position="1"/>
        <end position="84"/>
    </location>
</feature>
<keyword evidence="3" id="KW-1185">Reference proteome</keyword>
<dbReference type="InterPro" id="IPR047259">
    <property type="entry name" value="QUIRKY-like"/>
</dbReference>
<dbReference type="Pfam" id="PF00168">
    <property type="entry name" value="C2"/>
    <property type="match status" value="1"/>
</dbReference>
<dbReference type="InterPro" id="IPR000008">
    <property type="entry name" value="C2_dom"/>
</dbReference>
<gene>
    <name evidence="2" type="ORF">EPI10_021688</name>
</gene>
<accession>A0A5B6WJH1</accession>
<name>A0A5B6WJH1_9ROSI</name>
<organism evidence="2 3">
    <name type="scientific">Gossypium australe</name>
    <dbReference type="NCBI Taxonomy" id="47621"/>
    <lineage>
        <taxon>Eukaryota</taxon>
        <taxon>Viridiplantae</taxon>
        <taxon>Streptophyta</taxon>
        <taxon>Embryophyta</taxon>
        <taxon>Tracheophyta</taxon>
        <taxon>Spermatophyta</taxon>
        <taxon>Magnoliopsida</taxon>
        <taxon>eudicotyledons</taxon>
        <taxon>Gunneridae</taxon>
        <taxon>Pentapetalae</taxon>
        <taxon>rosids</taxon>
        <taxon>malvids</taxon>
        <taxon>Malvales</taxon>
        <taxon>Malvaceae</taxon>
        <taxon>Malvoideae</taxon>
        <taxon>Gossypium</taxon>
    </lineage>
</organism>
<protein>
    <submittedName>
        <fullName evidence="2">Protein QUIRKY-like</fullName>
    </submittedName>
</protein>
<dbReference type="SUPFAM" id="SSF49562">
    <property type="entry name" value="C2 domain (Calcium/lipid-binding domain, CaLB)"/>
    <property type="match status" value="1"/>
</dbReference>
<dbReference type="PANTHER" id="PTHR31425:SF26">
    <property type="entry name" value="PROTEIN QUIRKY-LIKE"/>
    <property type="match status" value="1"/>
</dbReference>
<sequence length="89" mass="10326">MVVKCDAYCVAKNGPKWVKTRTVVDSFNPKWNKQHSWDVYDLYTVLTIRVFDYCLLRGGDAVGDGKDTSLRKVQIRLYTYSYPFFCVAT</sequence>
<proteinExistence type="predicted"/>
<dbReference type="Gene3D" id="2.60.40.150">
    <property type="entry name" value="C2 domain"/>
    <property type="match status" value="1"/>
</dbReference>
<dbReference type="Proteomes" id="UP000325315">
    <property type="component" value="Unassembled WGS sequence"/>
</dbReference>
<evidence type="ECO:0000313" key="3">
    <source>
        <dbReference type="Proteomes" id="UP000325315"/>
    </source>
</evidence>
<reference evidence="3" key="1">
    <citation type="journal article" date="2019" name="Plant Biotechnol. J.">
        <title>Genome sequencing of the Australian wild diploid species Gossypium australe highlights disease resistance and delayed gland morphogenesis.</title>
        <authorList>
            <person name="Cai Y."/>
            <person name="Cai X."/>
            <person name="Wang Q."/>
            <person name="Wang P."/>
            <person name="Zhang Y."/>
            <person name="Cai C."/>
            <person name="Xu Y."/>
            <person name="Wang K."/>
            <person name="Zhou Z."/>
            <person name="Wang C."/>
            <person name="Geng S."/>
            <person name="Li B."/>
            <person name="Dong Q."/>
            <person name="Hou Y."/>
            <person name="Wang H."/>
            <person name="Ai P."/>
            <person name="Liu Z."/>
            <person name="Yi F."/>
            <person name="Sun M."/>
            <person name="An G."/>
            <person name="Cheng J."/>
            <person name="Zhang Y."/>
            <person name="Shi Q."/>
            <person name="Xie Y."/>
            <person name="Shi X."/>
            <person name="Chang Y."/>
            <person name="Huang F."/>
            <person name="Chen Y."/>
            <person name="Hong S."/>
            <person name="Mi L."/>
            <person name="Sun Q."/>
            <person name="Zhang L."/>
            <person name="Zhou B."/>
            <person name="Peng R."/>
            <person name="Zhang X."/>
            <person name="Liu F."/>
        </authorList>
    </citation>
    <scope>NUCLEOTIDE SEQUENCE [LARGE SCALE GENOMIC DNA]</scope>
    <source>
        <strain evidence="3">cv. PA1801</strain>
    </source>
</reference>
<evidence type="ECO:0000313" key="2">
    <source>
        <dbReference type="EMBL" id="KAA3481316.1"/>
    </source>
</evidence>